<reference evidence="7 8" key="1">
    <citation type="journal article" date="2010" name="Int. J. Syst. Evol. Microbiol.">
        <title>Bacillus horneckiae sp. nov., isolated from a spacecraft-assembly clean room.</title>
        <authorList>
            <person name="Vaishampayan P."/>
            <person name="Probst A."/>
            <person name="Krishnamurthi S."/>
            <person name="Ghosh S."/>
            <person name="Osman S."/>
            <person name="McDowall A."/>
            <person name="Ruckmani A."/>
            <person name="Mayilraj S."/>
            <person name="Venkateswaran K."/>
        </authorList>
    </citation>
    <scope>NUCLEOTIDE SEQUENCE [LARGE SCALE GENOMIC DNA]</scope>
    <source>
        <strain evidence="8">1PO1SC</strain>
    </source>
</reference>
<name>A0A2N0ZGB7_9BACI</name>
<dbReference type="Proteomes" id="UP000233343">
    <property type="component" value="Unassembled WGS sequence"/>
</dbReference>
<feature type="transmembrane region" description="Helical" evidence="5">
    <location>
        <begin position="193"/>
        <end position="212"/>
    </location>
</feature>
<evidence type="ECO:0000313" key="7">
    <source>
        <dbReference type="EMBL" id="PKG28548.1"/>
    </source>
</evidence>
<keyword evidence="8" id="KW-1185">Reference proteome</keyword>
<proteinExistence type="predicted"/>
<evidence type="ECO:0000256" key="2">
    <source>
        <dbReference type="ARBA" id="ARBA00022692"/>
    </source>
</evidence>
<evidence type="ECO:0000313" key="8">
    <source>
        <dbReference type="Proteomes" id="UP000233343"/>
    </source>
</evidence>
<evidence type="ECO:0000256" key="1">
    <source>
        <dbReference type="ARBA" id="ARBA00004141"/>
    </source>
</evidence>
<evidence type="ECO:0000256" key="3">
    <source>
        <dbReference type="ARBA" id="ARBA00022989"/>
    </source>
</evidence>
<dbReference type="AlphaFoldDB" id="A0A2N0ZGB7"/>
<feature type="transmembrane region" description="Helical" evidence="5">
    <location>
        <begin position="123"/>
        <end position="143"/>
    </location>
</feature>
<keyword evidence="4 5" id="KW-0472">Membrane</keyword>
<gene>
    <name evidence="7" type="ORF">CWS20_13345</name>
</gene>
<dbReference type="Pfam" id="PF04893">
    <property type="entry name" value="Yip1"/>
    <property type="match status" value="1"/>
</dbReference>
<comment type="subcellular location">
    <subcellularLocation>
        <location evidence="1">Membrane</location>
        <topology evidence="1">Multi-pass membrane protein</topology>
    </subcellularLocation>
</comment>
<keyword evidence="3 5" id="KW-1133">Transmembrane helix</keyword>
<evidence type="ECO:0000259" key="6">
    <source>
        <dbReference type="Pfam" id="PF04893"/>
    </source>
</evidence>
<accession>A0A2N0ZGB7</accession>
<feature type="transmembrane region" description="Helical" evidence="5">
    <location>
        <begin position="34"/>
        <end position="54"/>
    </location>
</feature>
<dbReference type="EMBL" id="PISD01000028">
    <property type="protein sequence ID" value="PKG28548.1"/>
    <property type="molecule type" value="Genomic_DNA"/>
</dbReference>
<organism evidence="7 8">
    <name type="scientific">Cytobacillus horneckiae</name>
    <dbReference type="NCBI Taxonomy" id="549687"/>
    <lineage>
        <taxon>Bacteria</taxon>
        <taxon>Bacillati</taxon>
        <taxon>Bacillota</taxon>
        <taxon>Bacilli</taxon>
        <taxon>Bacillales</taxon>
        <taxon>Bacillaceae</taxon>
        <taxon>Cytobacillus</taxon>
    </lineage>
</organism>
<dbReference type="GO" id="GO:0016020">
    <property type="term" value="C:membrane"/>
    <property type="evidence" value="ECO:0007669"/>
    <property type="project" value="UniProtKB-SubCell"/>
</dbReference>
<comment type="caution">
    <text evidence="7">The sequence shown here is derived from an EMBL/GenBank/DDBJ whole genome shotgun (WGS) entry which is preliminary data.</text>
</comment>
<sequence length="215" mass="23395">METEQTVKQEKPSLFGMIWSPSEQFDRIKQTPKIWVPLLLVTLLFTAGMALLAFSMDASYFDLGDLTEEEAGLFLIIGMITMIIVGVFTPIFTVLISTVIYLLICKIASSDVTFKQLFSMNTYILVISAIGLIINSIITALIGGNPDVFITSVAGLLNAGPGSVWNSFEVFAIWQTILTAIGLHRVAGLSKGVAWTIAVIFFVLGIIINLVMPAV</sequence>
<feature type="transmembrane region" description="Helical" evidence="5">
    <location>
        <begin position="74"/>
        <end position="103"/>
    </location>
</feature>
<keyword evidence="2 5" id="KW-0812">Transmembrane</keyword>
<evidence type="ECO:0000256" key="5">
    <source>
        <dbReference type="SAM" id="Phobius"/>
    </source>
</evidence>
<evidence type="ECO:0000256" key="4">
    <source>
        <dbReference type="ARBA" id="ARBA00023136"/>
    </source>
</evidence>
<protein>
    <submittedName>
        <fullName evidence="7">YIP1 family protein</fullName>
    </submittedName>
</protein>
<dbReference type="InterPro" id="IPR006977">
    <property type="entry name" value="Yip1_dom"/>
</dbReference>
<dbReference type="RefSeq" id="WP_066193357.1">
    <property type="nucleotide sequence ID" value="NZ_JAFDQP010000003.1"/>
</dbReference>
<feature type="domain" description="Yip1" evidence="6">
    <location>
        <begin position="16"/>
        <end position="208"/>
    </location>
</feature>